<gene>
    <name evidence="2" type="ORF">E2562_014441</name>
</gene>
<comment type="caution">
    <text evidence="2">The sequence shown here is derived from an EMBL/GenBank/DDBJ whole genome shotgun (WGS) entry which is preliminary data.</text>
</comment>
<sequence>MEHAKENDALNSCQAFSRYKYKQQTPFLYQQTGLSSNQGTPQSSGNYHAPKNGTIMVPKNHLQQKDGLPMMQLVYDKDSGVDTGVGSNSPAEGNGSSQCLESYNDKGEWWFEMIRHSGEGAEWTEESVWSEASEAVKERVRTLKEAAAVMSRAKVVKEEEGVCRRNRHPDYDFFLSRQPRR</sequence>
<accession>A0A6G1CQ30</accession>
<evidence type="ECO:0000313" key="2">
    <source>
        <dbReference type="EMBL" id="KAF0902200.1"/>
    </source>
</evidence>
<feature type="region of interest" description="Disordered" evidence="1">
    <location>
        <begin position="79"/>
        <end position="98"/>
    </location>
</feature>
<dbReference type="AlphaFoldDB" id="A0A6G1CQ30"/>
<dbReference type="PANTHER" id="PTHR32010">
    <property type="entry name" value="PHOTOSYSTEM II STABILITY/ASSEMBLY FACTOR HCF136, CHLOROPLASTIC"/>
    <property type="match status" value="1"/>
</dbReference>
<organism evidence="2 3">
    <name type="scientific">Oryza meyeriana var. granulata</name>
    <dbReference type="NCBI Taxonomy" id="110450"/>
    <lineage>
        <taxon>Eukaryota</taxon>
        <taxon>Viridiplantae</taxon>
        <taxon>Streptophyta</taxon>
        <taxon>Embryophyta</taxon>
        <taxon>Tracheophyta</taxon>
        <taxon>Spermatophyta</taxon>
        <taxon>Magnoliopsida</taxon>
        <taxon>Liliopsida</taxon>
        <taxon>Poales</taxon>
        <taxon>Poaceae</taxon>
        <taxon>BOP clade</taxon>
        <taxon>Oryzoideae</taxon>
        <taxon>Oryzeae</taxon>
        <taxon>Oryzinae</taxon>
        <taxon>Oryza</taxon>
        <taxon>Oryza meyeriana</taxon>
    </lineage>
</organism>
<reference evidence="2 3" key="1">
    <citation type="submission" date="2019-11" db="EMBL/GenBank/DDBJ databases">
        <title>Whole genome sequence of Oryza granulata.</title>
        <authorList>
            <person name="Li W."/>
        </authorList>
    </citation>
    <scope>NUCLEOTIDE SEQUENCE [LARGE SCALE GENOMIC DNA]</scope>
    <source>
        <strain evidence="3">cv. Menghai</strain>
        <tissue evidence="2">Leaf</tissue>
    </source>
</reference>
<dbReference type="EMBL" id="SPHZ02000008">
    <property type="protein sequence ID" value="KAF0902200.1"/>
    <property type="molecule type" value="Genomic_DNA"/>
</dbReference>
<name>A0A6G1CQ30_9ORYZ</name>
<proteinExistence type="predicted"/>
<protein>
    <submittedName>
        <fullName evidence="2">Uncharacterized protein</fullName>
    </submittedName>
</protein>
<dbReference type="OrthoDB" id="1920576at2759"/>
<evidence type="ECO:0000313" key="3">
    <source>
        <dbReference type="Proteomes" id="UP000479710"/>
    </source>
</evidence>
<dbReference type="Proteomes" id="UP000479710">
    <property type="component" value="Unassembled WGS sequence"/>
</dbReference>
<feature type="region of interest" description="Disordered" evidence="1">
    <location>
        <begin position="30"/>
        <end position="53"/>
    </location>
</feature>
<feature type="compositionally biased region" description="Polar residues" evidence="1">
    <location>
        <begin position="30"/>
        <end position="46"/>
    </location>
</feature>
<dbReference type="PANTHER" id="PTHR32010:SF18">
    <property type="entry name" value="DUF789 FAMILY PROTEIN"/>
    <property type="match status" value="1"/>
</dbReference>
<evidence type="ECO:0000256" key="1">
    <source>
        <dbReference type="SAM" id="MobiDB-lite"/>
    </source>
</evidence>
<feature type="compositionally biased region" description="Polar residues" evidence="1">
    <location>
        <begin position="85"/>
        <end position="98"/>
    </location>
</feature>
<keyword evidence="3" id="KW-1185">Reference proteome</keyword>